<sequence length="43" mass="5033">MDIFVFTLSDFEPKGQRLNFPFGRRMTALKITAQRDIVLEESN</sequence>
<name>A0ABW1IR85_9BACL</name>
<protein>
    <submittedName>
        <fullName evidence="1">Uncharacterized protein</fullName>
    </submittedName>
</protein>
<evidence type="ECO:0000313" key="1">
    <source>
        <dbReference type="EMBL" id="MFC5987373.1"/>
    </source>
</evidence>
<comment type="caution">
    <text evidence="1">The sequence shown here is derived from an EMBL/GenBank/DDBJ whole genome shotgun (WGS) entry which is preliminary data.</text>
</comment>
<dbReference type="EMBL" id="JBHSQV010000160">
    <property type="protein sequence ID" value="MFC5987373.1"/>
    <property type="molecule type" value="Genomic_DNA"/>
</dbReference>
<reference evidence="2" key="1">
    <citation type="journal article" date="2019" name="Int. J. Syst. Evol. Microbiol.">
        <title>The Global Catalogue of Microorganisms (GCM) 10K type strain sequencing project: providing services to taxonomists for standard genome sequencing and annotation.</title>
        <authorList>
            <consortium name="The Broad Institute Genomics Platform"/>
            <consortium name="The Broad Institute Genome Sequencing Center for Infectious Disease"/>
            <person name="Wu L."/>
            <person name="Ma J."/>
        </authorList>
    </citation>
    <scope>NUCLEOTIDE SEQUENCE [LARGE SCALE GENOMIC DNA]</scope>
    <source>
        <strain evidence="2">CCM 8749</strain>
    </source>
</reference>
<dbReference type="RefSeq" id="WP_379894736.1">
    <property type="nucleotide sequence ID" value="NZ_CBCSCT010000043.1"/>
</dbReference>
<keyword evidence="2" id="KW-1185">Reference proteome</keyword>
<dbReference type="Proteomes" id="UP001596250">
    <property type="component" value="Unassembled WGS sequence"/>
</dbReference>
<accession>A0ABW1IR85</accession>
<evidence type="ECO:0000313" key="2">
    <source>
        <dbReference type="Proteomes" id="UP001596250"/>
    </source>
</evidence>
<proteinExistence type="predicted"/>
<organism evidence="1 2">
    <name type="scientific">Marinicrinis lubricantis</name>
    <dbReference type="NCBI Taxonomy" id="2086470"/>
    <lineage>
        <taxon>Bacteria</taxon>
        <taxon>Bacillati</taxon>
        <taxon>Bacillota</taxon>
        <taxon>Bacilli</taxon>
        <taxon>Bacillales</taxon>
        <taxon>Paenibacillaceae</taxon>
    </lineage>
</organism>
<gene>
    <name evidence="1" type="ORF">ACFPXP_13255</name>
</gene>